<organism evidence="1 2">
    <name type="scientific">Pistacia atlantica</name>
    <dbReference type="NCBI Taxonomy" id="434234"/>
    <lineage>
        <taxon>Eukaryota</taxon>
        <taxon>Viridiplantae</taxon>
        <taxon>Streptophyta</taxon>
        <taxon>Embryophyta</taxon>
        <taxon>Tracheophyta</taxon>
        <taxon>Spermatophyta</taxon>
        <taxon>Magnoliopsida</taxon>
        <taxon>eudicotyledons</taxon>
        <taxon>Gunneridae</taxon>
        <taxon>Pentapetalae</taxon>
        <taxon>rosids</taxon>
        <taxon>malvids</taxon>
        <taxon>Sapindales</taxon>
        <taxon>Anacardiaceae</taxon>
        <taxon>Pistacia</taxon>
    </lineage>
</organism>
<proteinExistence type="predicted"/>
<dbReference type="Proteomes" id="UP001164250">
    <property type="component" value="Chromosome 15"/>
</dbReference>
<protein>
    <submittedName>
        <fullName evidence="1">Uncharacterized protein</fullName>
    </submittedName>
</protein>
<reference evidence="2" key="1">
    <citation type="journal article" date="2023" name="G3 (Bethesda)">
        <title>Genome assembly and association tests identify interacting loci associated with vigor, precocity, and sex in interspecific pistachio rootstocks.</title>
        <authorList>
            <person name="Palmer W."/>
            <person name="Jacygrad E."/>
            <person name="Sagayaradj S."/>
            <person name="Cavanaugh K."/>
            <person name="Han R."/>
            <person name="Bertier L."/>
            <person name="Beede B."/>
            <person name="Kafkas S."/>
            <person name="Golino D."/>
            <person name="Preece J."/>
            <person name="Michelmore R."/>
        </authorList>
    </citation>
    <scope>NUCLEOTIDE SEQUENCE [LARGE SCALE GENOMIC DNA]</scope>
</reference>
<comment type="caution">
    <text evidence="1">The sequence shown here is derived from an EMBL/GenBank/DDBJ whole genome shotgun (WGS) entry which is preliminary data.</text>
</comment>
<accession>A0ACC0ZSE4</accession>
<keyword evidence="2" id="KW-1185">Reference proteome</keyword>
<dbReference type="EMBL" id="CM047910">
    <property type="protein sequence ID" value="KAJ0074957.1"/>
    <property type="molecule type" value="Genomic_DNA"/>
</dbReference>
<gene>
    <name evidence="1" type="ORF">Patl1_33825</name>
</gene>
<evidence type="ECO:0000313" key="2">
    <source>
        <dbReference type="Proteomes" id="UP001164250"/>
    </source>
</evidence>
<sequence>MDSTTVPKKKRGPTKMKTIALNGDNRIEIKFNDKGQPIDKESIKLSSFLGPLGREIVPFTIPNWRKLPSDMREKLWKCVQARYKLDQEWQKHYVLKEMGALWRTSKSRLVSNIKMAKNEDERMALKPDNIKSISEWKKFVEEKLGPRFKGKSEEMKNRRKKQTSYTGGRRGYARITEDIKKKTGKQVVSRVEVWIEAHKKKNGEPINTKTAEAIEKLQQMGNDSSLPTPTNLREDVITKLLGPDKGGHVRGLGRGGQRQTVEESEDVSIVKTIPHKTKCKLLDWSGSTEVVAEGRFSSDDPKALVHHVPIGPNAMRVWIDIAKVPNAFLWRSASKMVFVEDAVGSTVAWPSDKVVLPFRKQF</sequence>
<name>A0ACC0ZSE4_9ROSI</name>
<evidence type="ECO:0000313" key="1">
    <source>
        <dbReference type="EMBL" id="KAJ0074957.1"/>
    </source>
</evidence>